<feature type="domain" description="Trimeric autotransporter adhesin YadA-like head" evidence="3">
    <location>
        <begin position="1"/>
        <end position="21"/>
    </location>
</feature>
<accession>A0A0N9V564</accession>
<evidence type="ECO:0000259" key="3">
    <source>
        <dbReference type="Pfam" id="PF05658"/>
    </source>
</evidence>
<keyword evidence="6" id="KW-1185">Reference proteome</keyword>
<dbReference type="InterPro" id="IPR045584">
    <property type="entry name" value="Pilin-like"/>
</dbReference>
<dbReference type="Pfam" id="PF05662">
    <property type="entry name" value="YadA_stalk"/>
    <property type="match status" value="2"/>
</dbReference>
<dbReference type="SUPFAM" id="SSF101967">
    <property type="entry name" value="Adhesin YadA, collagen-binding domain"/>
    <property type="match status" value="2"/>
</dbReference>
<dbReference type="Gene3D" id="1.20.5.170">
    <property type="match status" value="2"/>
</dbReference>
<evidence type="ECO:0000256" key="2">
    <source>
        <dbReference type="ARBA" id="ARBA00022927"/>
    </source>
</evidence>
<dbReference type="STRING" id="1324350.AOY20_01705"/>
<feature type="domain" description="Trimeric autotransporter adhesin YadA-like stalk" evidence="4">
    <location>
        <begin position="247"/>
        <end position="286"/>
    </location>
</feature>
<gene>
    <name evidence="5" type="ORF">AOY20_01705</name>
</gene>
<dbReference type="Pfam" id="PF05658">
    <property type="entry name" value="YadA_head"/>
    <property type="match status" value="3"/>
</dbReference>
<dbReference type="OrthoDB" id="1631723at2"/>
<feature type="domain" description="Trimeric autotransporter adhesin YadA-like head" evidence="3">
    <location>
        <begin position="23"/>
        <end position="47"/>
    </location>
</feature>
<organism evidence="5 6">
    <name type="scientific">Acinetobacter equi</name>
    <dbReference type="NCBI Taxonomy" id="1324350"/>
    <lineage>
        <taxon>Bacteria</taxon>
        <taxon>Pseudomonadati</taxon>
        <taxon>Pseudomonadota</taxon>
        <taxon>Gammaproteobacteria</taxon>
        <taxon>Moraxellales</taxon>
        <taxon>Moraxellaceae</taxon>
        <taxon>Acinetobacter</taxon>
    </lineage>
</organism>
<dbReference type="InterPro" id="IPR008635">
    <property type="entry name" value="Coiled_stalk_dom"/>
</dbReference>
<evidence type="ECO:0000256" key="1">
    <source>
        <dbReference type="ARBA" id="ARBA00022448"/>
    </source>
</evidence>
<reference evidence="5 6" key="1">
    <citation type="journal article" date="2015" name="Int. J. Syst. Evol. Microbiol.">
        <title>Acinetobacter equi sp. nov. isolated from horse faeces.</title>
        <authorList>
            <person name="Poppel M.T."/>
            <person name="Skiebe E."/>
            <person name="Laue M."/>
            <person name="Bergmann H."/>
            <person name="Ebersberger I."/>
            <person name="Garn T."/>
            <person name="Fruth A."/>
            <person name="Baumgardt S."/>
            <person name="Busse H.J."/>
            <person name="Wilharm G."/>
        </authorList>
    </citation>
    <scope>NUCLEOTIDE SEQUENCE [LARGE SCALE GENOMIC DNA]</scope>
    <source>
        <strain evidence="5 6">114</strain>
    </source>
</reference>
<dbReference type="InterPro" id="IPR008640">
    <property type="entry name" value="Adhesin_Head_dom"/>
</dbReference>
<evidence type="ECO:0000259" key="4">
    <source>
        <dbReference type="Pfam" id="PF05662"/>
    </source>
</evidence>
<dbReference type="Proteomes" id="UP000064939">
    <property type="component" value="Chromosome"/>
</dbReference>
<proteinExistence type="predicted"/>
<evidence type="ECO:0000313" key="6">
    <source>
        <dbReference type="Proteomes" id="UP000064939"/>
    </source>
</evidence>
<sequence length="402" mass="40309">MALGTNSTAYANNTIAIGQEAGATGVNAIALGTNSTANGIAGVSLGQASSAVGNNSVAIGQNSLANRTNAIALGANATTTTGATQVASVTQKNITFGNFAGQVSDAGMQVSVGSAGAERQLKNVGSGSISATSTDAINGSQLYATNNALGNTANSLVPIIGGNTVLNPDGSISTGNIGNTGKNSIHEAIAAAKTKVSQGKNIKVTPTINSDGSTTYEVATQDDVTFNSINVGPVTINQAGINAGNTKIINISKGDISSTSKDAVNGSQLHNVGDTIYNIIGAGADFDAGQGPTFIVTENSYYTIGDAIDALDREDKRLDKDLEKASKWANAGIASAMALEPAPHLAGKWTYAIGAAHHSSETGFGTNLRKTADNGRWSMTIGVTGATAGLPGVRFGMSGVIN</sequence>
<keyword evidence="2" id="KW-0653">Protein transport</keyword>
<dbReference type="GO" id="GO:0019867">
    <property type="term" value="C:outer membrane"/>
    <property type="evidence" value="ECO:0007669"/>
    <property type="project" value="InterPro"/>
</dbReference>
<feature type="domain" description="Trimeric autotransporter adhesin YadA-like head" evidence="3">
    <location>
        <begin position="51"/>
        <end position="77"/>
    </location>
</feature>
<evidence type="ECO:0008006" key="7">
    <source>
        <dbReference type="Google" id="ProtNLM"/>
    </source>
</evidence>
<dbReference type="Gene3D" id="2.150.10.10">
    <property type="entry name" value="Serralysin-like metalloprotease, C-terminal"/>
    <property type="match status" value="1"/>
</dbReference>
<feature type="domain" description="Trimeric autotransporter adhesin YadA-like stalk" evidence="4">
    <location>
        <begin position="121"/>
        <end position="157"/>
    </location>
</feature>
<protein>
    <recommendedName>
        <fullName evidence="7">Cell surface protein</fullName>
    </recommendedName>
</protein>
<dbReference type="KEGG" id="aei:AOY20_01705"/>
<name>A0A0N9V564_9GAMM</name>
<evidence type="ECO:0000313" key="5">
    <source>
        <dbReference type="EMBL" id="ALH94359.1"/>
    </source>
</evidence>
<dbReference type="EMBL" id="CP012808">
    <property type="protein sequence ID" value="ALH94359.1"/>
    <property type="molecule type" value="Genomic_DNA"/>
</dbReference>
<dbReference type="InterPro" id="IPR011049">
    <property type="entry name" value="Serralysin-like_metalloprot_C"/>
</dbReference>
<keyword evidence="1" id="KW-0813">Transport</keyword>
<dbReference type="Gene3D" id="3.30.1300.30">
    <property type="entry name" value="GSPII I/J protein-like"/>
    <property type="match status" value="1"/>
</dbReference>
<dbReference type="AlphaFoldDB" id="A0A0N9V564"/>
<dbReference type="SUPFAM" id="SSF54523">
    <property type="entry name" value="Pili subunits"/>
    <property type="match status" value="1"/>
</dbReference>
<dbReference type="GO" id="GO:0015031">
    <property type="term" value="P:protein transport"/>
    <property type="evidence" value="ECO:0007669"/>
    <property type="project" value="UniProtKB-KW"/>
</dbReference>